<keyword evidence="2" id="KW-1185">Reference proteome</keyword>
<dbReference type="EMBL" id="PVWO01000623">
    <property type="protein sequence ID" value="PSB41544.1"/>
    <property type="molecule type" value="Genomic_DNA"/>
</dbReference>
<evidence type="ECO:0008006" key="3">
    <source>
        <dbReference type="Google" id="ProtNLM"/>
    </source>
</evidence>
<dbReference type="Proteomes" id="UP000238937">
    <property type="component" value="Unassembled WGS sequence"/>
</dbReference>
<evidence type="ECO:0000313" key="2">
    <source>
        <dbReference type="Proteomes" id="UP000238937"/>
    </source>
</evidence>
<proteinExistence type="predicted"/>
<dbReference type="AlphaFoldDB" id="A0A2T1F9C7"/>
<sequence>MTAKEQLLQELSSVPDNLILETLNFVRFLKTKERFSEGDVPRTNLTVAAELMRDFYAEGSELTEFSDRSQDDFYEYENYA</sequence>
<evidence type="ECO:0000313" key="1">
    <source>
        <dbReference type="EMBL" id="PSB41544.1"/>
    </source>
</evidence>
<reference evidence="1 2" key="1">
    <citation type="submission" date="2018-03" db="EMBL/GenBank/DDBJ databases">
        <title>The ancient ancestry and fast evolution of plastids.</title>
        <authorList>
            <person name="Moore K.R."/>
            <person name="Magnabosco C."/>
            <person name="Momper L."/>
            <person name="Gold D.A."/>
            <person name="Bosak T."/>
            <person name="Fournier G.P."/>
        </authorList>
    </citation>
    <scope>NUCLEOTIDE SEQUENCE [LARGE SCALE GENOMIC DNA]</scope>
    <source>
        <strain evidence="1 2">CCALA 037</strain>
    </source>
</reference>
<accession>A0A2T1F9C7</accession>
<name>A0A2T1F9C7_9CYAN</name>
<protein>
    <recommendedName>
        <fullName evidence="3">DUF2281 domain-containing protein</fullName>
    </recommendedName>
</protein>
<comment type="caution">
    <text evidence="1">The sequence shown here is derived from an EMBL/GenBank/DDBJ whole genome shotgun (WGS) entry which is preliminary data.</text>
</comment>
<gene>
    <name evidence="1" type="ORF">C7B77_27335</name>
</gene>
<organism evidence="1 2">
    <name type="scientific">Chamaesiphon polymorphus CCALA 037</name>
    <dbReference type="NCBI Taxonomy" id="2107692"/>
    <lineage>
        <taxon>Bacteria</taxon>
        <taxon>Bacillati</taxon>
        <taxon>Cyanobacteriota</taxon>
        <taxon>Cyanophyceae</taxon>
        <taxon>Gomontiellales</taxon>
        <taxon>Chamaesiphonaceae</taxon>
        <taxon>Chamaesiphon</taxon>
    </lineage>
</organism>